<gene>
    <name evidence="5" type="ORF">D6B99_00555</name>
</gene>
<dbReference type="PANTHER" id="PTHR12151">
    <property type="entry name" value="ELECTRON TRANSPORT PROTIN SCO1/SENC FAMILY MEMBER"/>
    <property type="match status" value="1"/>
</dbReference>
<dbReference type="RefSeq" id="WP_119990749.1">
    <property type="nucleotide sequence ID" value="NZ_CP032489.1"/>
</dbReference>
<dbReference type="Gene3D" id="3.40.30.10">
    <property type="entry name" value="Glutaredoxin"/>
    <property type="match status" value="1"/>
</dbReference>
<feature type="binding site" evidence="2">
    <location>
        <position position="191"/>
    </location>
    <ligand>
        <name>Cu cation</name>
        <dbReference type="ChEBI" id="CHEBI:23378"/>
    </ligand>
</feature>
<evidence type="ECO:0000313" key="5">
    <source>
        <dbReference type="EMBL" id="AYD49223.1"/>
    </source>
</evidence>
<dbReference type="SUPFAM" id="SSF52833">
    <property type="entry name" value="Thioredoxin-like"/>
    <property type="match status" value="1"/>
</dbReference>
<accession>A0A386HTS3</accession>
<dbReference type="PANTHER" id="PTHR12151:SF25">
    <property type="entry name" value="LINALOOL DEHYDRATASE_ISOMERASE DOMAIN-CONTAINING PROTEIN"/>
    <property type="match status" value="1"/>
</dbReference>
<dbReference type="CDD" id="cd02968">
    <property type="entry name" value="SCO"/>
    <property type="match status" value="1"/>
</dbReference>
<keyword evidence="6" id="KW-1185">Reference proteome</keyword>
<keyword evidence="4" id="KW-1133">Transmembrane helix</keyword>
<proteinExistence type="inferred from homology"/>
<feature type="binding site" evidence="2">
    <location>
        <position position="96"/>
    </location>
    <ligand>
        <name>Cu cation</name>
        <dbReference type="ChEBI" id="CHEBI:23378"/>
    </ligand>
</feature>
<evidence type="ECO:0000313" key="6">
    <source>
        <dbReference type="Proteomes" id="UP000266118"/>
    </source>
</evidence>
<reference evidence="5 6" key="1">
    <citation type="submission" date="2018-09" db="EMBL/GenBank/DDBJ databases">
        <title>Arachidicoccus sp. nov., a bacterium isolated from soil.</title>
        <authorList>
            <person name="Weon H.-Y."/>
            <person name="Kwon S.-W."/>
            <person name="Lee S.A."/>
        </authorList>
    </citation>
    <scope>NUCLEOTIDE SEQUENCE [LARGE SCALE GENOMIC DNA]</scope>
    <source>
        <strain evidence="5 6">KIS59-12</strain>
    </source>
</reference>
<dbReference type="InterPro" id="IPR036249">
    <property type="entry name" value="Thioredoxin-like_sf"/>
</dbReference>
<comment type="similarity">
    <text evidence="1">Belongs to the SCO1/2 family.</text>
</comment>
<name>A0A386HTS3_9BACT</name>
<sequence>MNKKALLAICIALIIPLIGYFGLKYEGGSAVTMPRKYLLDSVTTKVENGKISTDSIWHTVQNIRLVNQLGDTVNLYDIKDKVIVADFFFTSCASICPVLTRNMVKLQRSFEKNKVQNDAVGANRVQFLSFTIDPLRDSVTRLKKYADRYGVNSDNWWFLTGDKDSIYNFIFQQLKVDKYNDTIPISPYFPHTARFVLLDRDFHIRGYYNGLDTVESLPKLAHDISLLMVEKDKAHPGVLPFDPVEMGVIFLIAFILVLIIARLIFGKKRNPNNSTK</sequence>
<evidence type="ECO:0000256" key="4">
    <source>
        <dbReference type="SAM" id="Phobius"/>
    </source>
</evidence>
<protein>
    <submittedName>
        <fullName evidence="5">SCO family protein</fullName>
    </submittedName>
</protein>
<dbReference type="OrthoDB" id="9811998at2"/>
<keyword evidence="2" id="KW-0479">Metal-binding</keyword>
<dbReference type="Proteomes" id="UP000266118">
    <property type="component" value="Chromosome"/>
</dbReference>
<evidence type="ECO:0000256" key="1">
    <source>
        <dbReference type="ARBA" id="ARBA00010996"/>
    </source>
</evidence>
<feature type="binding site" evidence="2">
    <location>
        <position position="92"/>
    </location>
    <ligand>
        <name>Cu cation</name>
        <dbReference type="ChEBI" id="CHEBI:23378"/>
    </ligand>
</feature>
<dbReference type="AlphaFoldDB" id="A0A386HTS3"/>
<dbReference type="Pfam" id="PF02630">
    <property type="entry name" value="SCO1-SenC"/>
    <property type="match status" value="1"/>
</dbReference>
<keyword evidence="4" id="KW-0812">Transmembrane</keyword>
<evidence type="ECO:0000256" key="3">
    <source>
        <dbReference type="PIRSR" id="PIRSR603782-2"/>
    </source>
</evidence>
<feature type="transmembrane region" description="Helical" evidence="4">
    <location>
        <begin position="246"/>
        <end position="265"/>
    </location>
</feature>
<keyword evidence="3" id="KW-1015">Disulfide bond</keyword>
<keyword evidence="2" id="KW-0186">Copper</keyword>
<feature type="disulfide bond" description="Redox-active" evidence="3">
    <location>
        <begin position="92"/>
        <end position="96"/>
    </location>
</feature>
<evidence type="ECO:0000256" key="2">
    <source>
        <dbReference type="PIRSR" id="PIRSR603782-1"/>
    </source>
</evidence>
<dbReference type="InterPro" id="IPR003782">
    <property type="entry name" value="SCO1/SenC"/>
</dbReference>
<organism evidence="5 6">
    <name type="scientific">Arachidicoccus soli</name>
    <dbReference type="NCBI Taxonomy" id="2341117"/>
    <lineage>
        <taxon>Bacteria</taxon>
        <taxon>Pseudomonadati</taxon>
        <taxon>Bacteroidota</taxon>
        <taxon>Chitinophagia</taxon>
        <taxon>Chitinophagales</taxon>
        <taxon>Chitinophagaceae</taxon>
        <taxon>Arachidicoccus</taxon>
    </lineage>
</organism>
<dbReference type="EMBL" id="CP032489">
    <property type="protein sequence ID" value="AYD49223.1"/>
    <property type="molecule type" value="Genomic_DNA"/>
</dbReference>
<dbReference type="GO" id="GO:0046872">
    <property type="term" value="F:metal ion binding"/>
    <property type="evidence" value="ECO:0007669"/>
    <property type="project" value="UniProtKB-KW"/>
</dbReference>
<dbReference type="KEGG" id="ark:D6B99_00555"/>
<keyword evidence="4" id="KW-0472">Membrane</keyword>